<dbReference type="Proteomes" id="UP000517753">
    <property type="component" value="Unassembled WGS sequence"/>
</dbReference>
<proteinExistence type="predicted"/>
<dbReference type="AlphaFoldDB" id="A0A7Y9FR22"/>
<dbReference type="Pfam" id="PF22558">
    <property type="entry name" value="REase-ARP"/>
    <property type="match status" value="1"/>
</dbReference>
<accession>A0A7Y9FR22</accession>
<dbReference type="InterPro" id="IPR054333">
    <property type="entry name" value="REase-ARP-assoc"/>
</dbReference>
<organism evidence="1 2">
    <name type="scientific">Sphingomonas melonis</name>
    <dbReference type="NCBI Taxonomy" id="152682"/>
    <lineage>
        <taxon>Bacteria</taxon>
        <taxon>Pseudomonadati</taxon>
        <taxon>Pseudomonadota</taxon>
        <taxon>Alphaproteobacteria</taxon>
        <taxon>Sphingomonadales</taxon>
        <taxon>Sphingomonadaceae</taxon>
        <taxon>Sphingomonas</taxon>
    </lineage>
</organism>
<reference evidence="1 2" key="1">
    <citation type="submission" date="2020-07" db="EMBL/GenBank/DDBJ databases">
        <authorList>
            <person name="Partida-Martinez L."/>
            <person name="Huntemann M."/>
            <person name="Clum A."/>
            <person name="Wang J."/>
            <person name="Palaniappan K."/>
            <person name="Ritter S."/>
            <person name="Chen I.-M."/>
            <person name="Stamatis D."/>
            <person name="Reddy T."/>
            <person name="O'Malley R."/>
            <person name="Daum C."/>
            <person name="Shapiro N."/>
            <person name="Ivanova N."/>
            <person name="Kyrpides N."/>
            <person name="Woyke T."/>
        </authorList>
    </citation>
    <scope>NUCLEOTIDE SEQUENCE [LARGE SCALE GENOMIC DNA]</scope>
    <source>
        <strain evidence="1 2">AS2.3</strain>
    </source>
</reference>
<gene>
    <name evidence="1" type="ORF">HD841_003433</name>
</gene>
<dbReference type="RefSeq" id="WP_179510038.1">
    <property type="nucleotide sequence ID" value="NZ_JACCBY010000006.1"/>
</dbReference>
<evidence type="ECO:0000313" key="2">
    <source>
        <dbReference type="Proteomes" id="UP000517753"/>
    </source>
</evidence>
<keyword evidence="2" id="KW-1185">Reference proteome</keyword>
<protein>
    <submittedName>
        <fullName evidence="1">Uncharacterized protein</fullName>
    </submittedName>
</protein>
<dbReference type="EMBL" id="JACCBY010000006">
    <property type="protein sequence ID" value="NYD91617.1"/>
    <property type="molecule type" value="Genomic_DNA"/>
</dbReference>
<name>A0A7Y9FR22_9SPHN</name>
<comment type="caution">
    <text evidence="1">The sequence shown here is derived from an EMBL/GenBank/DDBJ whole genome shotgun (WGS) entry which is preliminary data.</text>
</comment>
<sequence>MTIRQTTFLPGVPEDLVRAALSKAGGNEIDSGKLASPESSAALAANAFGWFIKRPADLPSFPPLTDLDWPAIRVDVERQMQFPWSGGRHPWLDAAVETLTHVIGVESKRFEPFRDVKAVSLSNAYDRDVWGDRMAPFTAMRDTLRAGATTFVHLDAAQLVKHAFGLVTEGRRLGKVPVLFYLYAEPERRGSVVVSPEALQRHRAEIADFAIAVAGAEVRFAACSWREWLVGWPGSARHHSDALIARFKP</sequence>
<reference evidence="1 2" key="2">
    <citation type="submission" date="2020-08" db="EMBL/GenBank/DDBJ databases">
        <title>The Agave Microbiome: Exploring the role of microbial communities in plant adaptations to desert environments.</title>
        <authorList>
            <person name="Partida-Martinez L.P."/>
        </authorList>
    </citation>
    <scope>NUCLEOTIDE SEQUENCE [LARGE SCALE GENOMIC DNA]</scope>
    <source>
        <strain evidence="1 2">AS2.3</strain>
    </source>
</reference>
<evidence type="ECO:0000313" key="1">
    <source>
        <dbReference type="EMBL" id="NYD91617.1"/>
    </source>
</evidence>